<evidence type="ECO:0000313" key="3">
    <source>
        <dbReference type="Proteomes" id="UP000249363"/>
    </source>
</evidence>
<organism evidence="2 3">
    <name type="scientific">Talaromyces amestolkiae</name>
    <dbReference type="NCBI Taxonomy" id="1196081"/>
    <lineage>
        <taxon>Eukaryota</taxon>
        <taxon>Fungi</taxon>
        <taxon>Dikarya</taxon>
        <taxon>Ascomycota</taxon>
        <taxon>Pezizomycotina</taxon>
        <taxon>Eurotiomycetes</taxon>
        <taxon>Eurotiomycetidae</taxon>
        <taxon>Eurotiales</taxon>
        <taxon>Trichocomaceae</taxon>
        <taxon>Talaromyces</taxon>
        <taxon>Talaromyces sect. Talaromyces</taxon>
    </lineage>
</organism>
<feature type="binding site" evidence="1">
    <location>
        <position position="83"/>
    </location>
    <ligand>
        <name>Mg(2+)</name>
        <dbReference type="ChEBI" id="CHEBI:18420"/>
    </ligand>
</feature>
<feature type="binding site" evidence="1">
    <location>
        <position position="82"/>
    </location>
    <ligand>
        <name>substrate</name>
    </ligand>
</feature>
<dbReference type="EMBL" id="MIKG01000021">
    <property type="protein sequence ID" value="RAO72789.1"/>
    <property type="molecule type" value="Genomic_DNA"/>
</dbReference>
<dbReference type="Pfam" id="PF03737">
    <property type="entry name" value="RraA-like"/>
    <property type="match status" value="1"/>
</dbReference>
<keyword evidence="1" id="KW-0479">Metal-binding</keyword>
<reference evidence="2 3" key="1">
    <citation type="journal article" date="2017" name="Biotechnol. Biofuels">
        <title>Differential beta-glucosidase expression as a function of carbon source availability in Talaromyces amestolkiae: a genomic and proteomic approach.</title>
        <authorList>
            <person name="de Eugenio L.I."/>
            <person name="Mendez-Liter J.A."/>
            <person name="Nieto-Dominguez M."/>
            <person name="Alonso L."/>
            <person name="Gil-Munoz J."/>
            <person name="Barriuso J."/>
            <person name="Prieto A."/>
            <person name="Martinez M.J."/>
        </authorList>
    </citation>
    <scope>NUCLEOTIDE SEQUENCE [LARGE SCALE GENOMIC DNA]</scope>
    <source>
        <strain evidence="2 3">CIB</strain>
    </source>
</reference>
<dbReference type="Proteomes" id="UP000249363">
    <property type="component" value="Unassembled WGS sequence"/>
</dbReference>
<proteinExistence type="predicted"/>
<dbReference type="CDD" id="cd16841">
    <property type="entry name" value="RraA_family"/>
    <property type="match status" value="1"/>
</dbReference>
<dbReference type="PANTHER" id="PTHR33254">
    <property type="entry name" value="4-HYDROXY-4-METHYL-2-OXOGLUTARATE ALDOLASE 3-RELATED"/>
    <property type="match status" value="1"/>
</dbReference>
<comment type="caution">
    <text evidence="2">The sequence shown here is derived from an EMBL/GenBank/DDBJ whole genome shotgun (WGS) entry which is preliminary data.</text>
</comment>
<name>A0A364LAI4_TALAM</name>
<keyword evidence="3" id="KW-1185">Reference proteome</keyword>
<dbReference type="GO" id="GO:0047443">
    <property type="term" value="F:4-hydroxy-4-methyl-2-oxoglutarate aldolase activity"/>
    <property type="evidence" value="ECO:0007669"/>
    <property type="project" value="TreeGrafter"/>
</dbReference>
<feature type="binding site" evidence="1">
    <location>
        <begin position="60"/>
        <end position="63"/>
    </location>
    <ligand>
        <name>substrate</name>
    </ligand>
</feature>
<dbReference type="GeneID" id="63798015"/>
<sequence>MWSPQRQEGDTKIVGPAYTVKYVSRSDTTSPKQAFHYIDMIPAGSVVFISSPNTINAVFGGLMSNRAHASGAVGTVVDGRIRDLQEHRALGYPVFARDVSTVSPYEVARVSEVNIPVKVQNNGQDTIVNPGDYIIADLNGVVCLPANLAEKAISLIPPQVKADELITEELKSGVLFTDASKKHRTMLSPT</sequence>
<protein>
    <submittedName>
        <fullName evidence="2">Uncharacterized protein</fullName>
    </submittedName>
</protein>
<dbReference type="STRING" id="1196081.A0A364LAI4"/>
<evidence type="ECO:0000256" key="1">
    <source>
        <dbReference type="PIRSR" id="PIRSR605493-1"/>
    </source>
</evidence>
<comment type="cofactor">
    <cofactor evidence="1">
        <name>Mg(2+)</name>
        <dbReference type="ChEBI" id="CHEBI:18420"/>
    </cofactor>
</comment>
<accession>A0A364LAI4</accession>
<dbReference type="OrthoDB" id="1476984at2759"/>
<gene>
    <name evidence="2" type="ORF">BHQ10_008801</name>
</gene>
<dbReference type="SUPFAM" id="SSF89562">
    <property type="entry name" value="RraA-like"/>
    <property type="match status" value="1"/>
</dbReference>
<dbReference type="Gene3D" id="3.50.30.40">
    <property type="entry name" value="Ribonuclease E inhibitor RraA/RraA-like"/>
    <property type="match status" value="1"/>
</dbReference>
<dbReference type="AlphaFoldDB" id="A0A364LAI4"/>
<dbReference type="GO" id="GO:0008948">
    <property type="term" value="F:oxaloacetate decarboxylase activity"/>
    <property type="evidence" value="ECO:0007669"/>
    <property type="project" value="TreeGrafter"/>
</dbReference>
<dbReference type="GO" id="GO:0046872">
    <property type="term" value="F:metal ion binding"/>
    <property type="evidence" value="ECO:0007669"/>
    <property type="project" value="UniProtKB-KW"/>
</dbReference>
<dbReference type="InterPro" id="IPR005493">
    <property type="entry name" value="RraA/RraA-like"/>
</dbReference>
<dbReference type="InterPro" id="IPR036704">
    <property type="entry name" value="RraA/RraA-like_sf"/>
</dbReference>
<keyword evidence="1" id="KW-0460">Magnesium</keyword>
<dbReference type="PANTHER" id="PTHR33254:SF28">
    <property type="entry name" value="4-HYDROXY-4-METHYL-2-OXOGLUTARATE ALDOLASE"/>
    <property type="match status" value="1"/>
</dbReference>
<evidence type="ECO:0000313" key="2">
    <source>
        <dbReference type="EMBL" id="RAO72789.1"/>
    </source>
</evidence>
<dbReference type="RefSeq" id="XP_040737303.1">
    <property type="nucleotide sequence ID" value="XM_040881647.1"/>
</dbReference>